<dbReference type="EMBL" id="JBHULR010000020">
    <property type="protein sequence ID" value="MFD2549825.1"/>
    <property type="molecule type" value="Genomic_DNA"/>
</dbReference>
<sequence length="134" mass="15270">MDRINKWLIILMACAIPSFFSGAVTSEIHQRDTVTASGYFEGEEPFWDIDIKDNLLVLRCHAVNRIEKDTIRLSKMQAHTETFAFHAKNIFGILRRSSGNCTLDITEEGNPTHEIYFSYLGVTYMGCGKMTISR</sequence>
<comment type="caution">
    <text evidence="2">The sequence shown here is derived from an EMBL/GenBank/DDBJ whole genome shotgun (WGS) entry which is preliminary data.</text>
</comment>
<evidence type="ECO:0000256" key="1">
    <source>
        <dbReference type="SAM" id="SignalP"/>
    </source>
</evidence>
<keyword evidence="3" id="KW-1185">Reference proteome</keyword>
<dbReference type="Proteomes" id="UP001597545">
    <property type="component" value="Unassembled WGS sequence"/>
</dbReference>
<name>A0ABW5KN76_9SPHI</name>
<gene>
    <name evidence="2" type="ORF">ACFSR5_19430</name>
</gene>
<reference evidence="3" key="1">
    <citation type="journal article" date="2019" name="Int. J. Syst. Evol. Microbiol.">
        <title>The Global Catalogue of Microorganisms (GCM) 10K type strain sequencing project: providing services to taxonomists for standard genome sequencing and annotation.</title>
        <authorList>
            <consortium name="The Broad Institute Genomics Platform"/>
            <consortium name="The Broad Institute Genome Sequencing Center for Infectious Disease"/>
            <person name="Wu L."/>
            <person name="Ma J."/>
        </authorList>
    </citation>
    <scope>NUCLEOTIDE SEQUENCE [LARGE SCALE GENOMIC DNA]</scope>
    <source>
        <strain evidence="3">KCTC 42662</strain>
    </source>
</reference>
<keyword evidence="1" id="KW-0732">Signal</keyword>
<accession>A0ABW5KN76</accession>
<protein>
    <submittedName>
        <fullName evidence="2">Uncharacterized protein</fullName>
    </submittedName>
</protein>
<evidence type="ECO:0000313" key="2">
    <source>
        <dbReference type="EMBL" id="MFD2549825.1"/>
    </source>
</evidence>
<feature type="signal peptide" evidence="1">
    <location>
        <begin position="1"/>
        <end position="23"/>
    </location>
</feature>
<dbReference type="RefSeq" id="WP_380906152.1">
    <property type="nucleotide sequence ID" value="NZ_JBHUEG010000019.1"/>
</dbReference>
<proteinExistence type="predicted"/>
<feature type="chain" id="PRO_5045183155" evidence="1">
    <location>
        <begin position="24"/>
        <end position="134"/>
    </location>
</feature>
<evidence type="ECO:0000313" key="3">
    <source>
        <dbReference type="Proteomes" id="UP001597545"/>
    </source>
</evidence>
<organism evidence="2 3">
    <name type="scientific">Sphingobacterium suaedae</name>
    <dbReference type="NCBI Taxonomy" id="1686402"/>
    <lineage>
        <taxon>Bacteria</taxon>
        <taxon>Pseudomonadati</taxon>
        <taxon>Bacteroidota</taxon>
        <taxon>Sphingobacteriia</taxon>
        <taxon>Sphingobacteriales</taxon>
        <taxon>Sphingobacteriaceae</taxon>
        <taxon>Sphingobacterium</taxon>
    </lineage>
</organism>